<accession>A0A3D8M6Y6</accession>
<organism evidence="3 4">
    <name type="scientific">Alteromonas aestuariivivens</name>
    <dbReference type="NCBI Taxonomy" id="1938339"/>
    <lineage>
        <taxon>Bacteria</taxon>
        <taxon>Pseudomonadati</taxon>
        <taxon>Pseudomonadota</taxon>
        <taxon>Gammaproteobacteria</taxon>
        <taxon>Alteromonadales</taxon>
        <taxon>Alteromonadaceae</taxon>
        <taxon>Alteromonas/Salinimonas group</taxon>
        <taxon>Alteromonas</taxon>
    </lineage>
</organism>
<keyword evidence="1" id="KW-0408">Iron</keyword>
<sequence>MTLWELSSKQQARVTSIHQNLCDNVMLRLSEMGIDVGSAIQCVRKGPLGGPIVMQLGGSVFAIEQDLASKIQIEVQP</sequence>
<evidence type="ECO:0000313" key="4">
    <source>
        <dbReference type="Proteomes" id="UP000256561"/>
    </source>
</evidence>
<evidence type="ECO:0000313" key="3">
    <source>
        <dbReference type="EMBL" id="RDV25475.1"/>
    </source>
</evidence>
<dbReference type="InterPro" id="IPR053184">
    <property type="entry name" value="FeoA-like"/>
</dbReference>
<dbReference type="InterPro" id="IPR038157">
    <property type="entry name" value="FeoA_core_dom"/>
</dbReference>
<dbReference type="Proteomes" id="UP000256561">
    <property type="component" value="Unassembled WGS sequence"/>
</dbReference>
<dbReference type="RefSeq" id="WP_115593129.1">
    <property type="nucleotide sequence ID" value="NZ_QRHA01000006.1"/>
</dbReference>
<dbReference type="PANTHER" id="PTHR43151:SF1">
    <property type="entry name" value="SSR2333 PROTEIN"/>
    <property type="match status" value="1"/>
</dbReference>
<dbReference type="PANTHER" id="PTHR43151">
    <property type="entry name" value="FEOA FAMILY PROTEIN"/>
    <property type="match status" value="1"/>
</dbReference>
<feature type="domain" description="Ferrous iron transporter FeoA-like" evidence="2">
    <location>
        <begin position="1"/>
        <end position="75"/>
    </location>
</feature>
<dbReference type="OrthoDB" id="5770927at2"/>
<dbReference type="SMART" id="SM00899">
    <property type="entry name" value="FeoA"/>
    <property type="match status" value="1"/>
</dbReference>
<protein>
    <submittedName>
        <fullName evidence="3">Ferrous iron transport protein A</fullName>
    </submittedName>
</protein>
<dbReference type="EMBL" id="QRHA01000006">
    <property type="protein sequence ID" value="RDV25475.1"/>
    <property type="molecule type" value="Genomic_DNA"/>
</dbReference>
<dbReference type="AlphaFoldDB" id="A0A3D8M6Y6"/>
<comment type="caution">
    <text evidence="3">The sequence shown here is derived from an EMBL/GenBank/DDBJ whole genome shotgun (WGS) entry which is preliminary data.</text>
</comment>
<evidence type="ECO:0000256" key="1">
    <source>
        <dbReference type="ARBA" id="ARBA00023004"/>
    </source>
</evidence>
<dbReference type="InterPro" id="IPR007167">
    <property type="entry name" value="Fe-transptr_FeoA-like"/>
</dbReference>
<dbReference type="Gene3D" id="2.30.30.90">
    <property type="match status" value="1"/>
</dbReference>
<reference evidence="4" key="1">
    <citation type="submission" date="2018-08" db="EMBL/GenBank/DDBJ databases">
        <authorList>
            <person name="Zhang J."/>
            <person name="Du Z.-J."/>
        </authorList>
    </citation>
    <scope>NUCLEOTIDE SEQUENCE [LARGE SCALE GENOMIC DNA]</scope>
    <source>
        <strain evidence="4">KCTC 52655</strain>
    </source>
</reference>
<dbReference type="GO" id="GO:0046914">
    <property type="term" value="F:transition metal ion binding"/>
    <property type="evidence" value="ECO:0007669"/>
    <property type="project" value="InterPro"/>
</dbReference>
<name>A0A3D8M6Y6_9ALTE</name>
<dbReference type="SUPFAM" id="SSF50037">
    <property type="entry name" value="C-terminal domain of transcriptional repressors"/>
    <property type="match status" value="1"/>
</dbReference>
<proteinExistence type="predicted"/>
<keyword evidence="4" id="KW-1185">Reference proteome</keyword>
<evidence type="ECO:0000259" key="2">
    <source>
        <dbReference type="SMART" id="SM00899"/>
    </source>
</evidence>
<dbReference type="InterPro" id="IPR008988">
    <property type="entry name" value="Transcriptional_repressor_C"/>
</dbReference>
<gene>
    <name evidence="3" type="ORF">DXV75_09235</name>
</gene>
<dbReference type="Pfam" id="PF04023">
    <property type="entry name" value="FeoA"/>
    <property type="match status" value="1"/>
</dbReference>